<dbReference type="AlphaFoldDB" id="A0A1H3C7Z9"/>
<dbReference type="Proteomes" id="UP000199595">
    <property type="component" value="Unassembled WGS sequence"/>
</dbReference>
<evidence type="ECO:0000313" key="1">
    <source>
        <dbReference type="EMBL" id="SDX50277.1"/>
    </source>
</evidence>
<name>A0A1H3C7Z9_9FLAO</name>
<dbReference type="EMBL" id="FNNJ01000006">
    <property type="protein sequence ID" value="SDX50277.1"/>
    <property type="molecule type" value="Genomic_DNA"/>
</dbReference>
<protein>
    <recommendedName>
        <fullName evidence="3">DUF2851 domain-containing protein</fullName>
    </recommendedName>
</protein>
<evidence type="ECO:0000313" key="2">
    <source>
        <dbReference type="Proteomes" id="UP000199595"/>
    </source>
</evidence>
<proteinExistence type="predicted"/>
<dbReference type="InterPro" id="IPR021272">
    <property type="entry name" value="DUF2851"/>
</dbReference>
<evidence type="ECO:0008006" key="3">
    <source>
        <dbReference type="Google" id="ProtNLM"/>
    </source>
</evidence>
<dbReference type="Pfam" id="PF11013">
    <property type="entry name" value="DUF2851"/>
    <property type="match status" value="1"/>
</dbReference>
<dbReference type="RefSeq" id="WP_090123662.1">
    <property type="nucleotide sequence ID" value="NZ_FNNJ01000006.1"/>
</dbReference>
<reference evidence="1 2" key="1">
    <citation type="submission" date="2016-10" db="EMBL/GenBank/DDBJ databases">
        <authorList>
            <person name="de Groot N.N."/>
        </authorList>
    </citation>
    <scope>NUCLEOTIDE SEQUENCE [LARGE SCALE GENOMIC DNA]</scope>
    <source>
        <strain evidence="1 2">DSM 24956</strain>
    </source>
</reference>
<dbReference type="STRING" id="762486.SAMN05444411_10685"/>
<keyword evidence="2" id="KW-1185">Reference proteome</keyword>
<organism evidence="1 2">
    <name type="scientific">Lutibacter oricola</name>
    <dbReference type="NCBI Taxonomy" id="762486"/>
    <lineage>
        <taxon>Bacteria</taxon>
        <taxon>Pseudomonadati</taxon>
        <taxon>Bacteroidota</taxon>
        <taxon>Flavobacteriia</taxon>
        <taxon>Flavobacteriales</taxon>
        <taxon>Flavobacteriaceae</taxon>
        <taxon>Lutibacter</taxon>
    </lineage>
</organism>
<accession>A0A1H3C7Z9</accession>
<gene>
    <name evidence="1" type="ORF">SAMN05444411_10685</name>
</gene>
<dbReference type="OrthoDB" id="1005072at2"/>
<sequence>MKENLLHFVWKLKMFTTKKKILSTKGDLIEIISAGTENLNSGPDFFNSKIKIANQLWVGNVEIHVKSSNWYEHNHQEDERYNSIILHVVWEHDVEVFRNTNENIVTLELKNFISPVVLAQYNKLFLQPKKWINCENEIENIDSFVLNHFFEQLYFERLEQKSSLISQKLKNSNYNWETVFFSFLSKAFGLKVNGDSFYNFSNSFDFSLVRKTGSNLFQLEALFFGQAGLLENEYESTYYNSLKSEYNYLKSKFKTTSINKNEIQFFRLRPNNFPTIRLSQLATLYHKHQNLFSKIIEINSLDGFYKLFEVTTTEYWETHYTFETTSKKNVKKITKAFVDLLLINVIIPFKFLYLQQQGKTDYAEIMKLIEAIKPEKNSIISNFDSLKIKSTNAFETQALLQLKNEYCSKLKCLNCAVGKTLLTS</sequence>